<dbReference type="PANTHER" id="PTHR23235">
    <property type="entry name" value="KRUEPPEL-LIKE TRANSCRIPTION FACTOR"/>
    <property type="match status" value="1"/>
</dbReference>
<feature type="compositionally biased region" description="Low complexity" evidence="8">
    <location>
        <begin position="76"/>
        <end position="86"/>
    </location>
</feature>
<reference evidence="10" key="2">
    <citation type="submission" date="2014-06" db="EMBL/GenBank/DDBJ databases">
        <title>The complete genome of Blastobotrys (Arxula) adeninivorans LS3 - a yeast of biotechnological interest.</title>
        <authorList>
            <person name="Kunze G."/>
            <person name="Gaillardin C."/>
            <person name="Czernicka M."/>
            <person name="Durrens P."/>
            <person name="Martin T."/>
            <person name="Boer E."/>
            <person name="Gabaldon T."/>
            <person name="Cruz J."/>
            <person name="Talla E."/>
            <person name="Marck C."/>
            <person name="Goffeau A."/>
            <person name="Barbe V."/>
            <person name="Baret P."/>
            <person name="Baronian K."/>
            <person name="Beier S."/>
            <person name="Bleykasten C."/>
            <person name="Bode R."/>
            <person name="Casaregola S."/>
            <person name="Despons L."/>
            <person name="Fairhead C."/>
            <person name="Giersberg M."/>
            <person name="Gierski P."/>
            <person name="Hahnel U."/>
            <person name="Hartmann A."/>
            <person name="Jankowska D."/>
            <person name="Jubin C."/>
            <person name="Jung P."/>
            <person name="Lafontaine I."/>
            <person name="Leh-Louis V."/>
            <person name="Lemaire M."/>
            <person name="Marcet-Houben M."/>
            <person name="Mascher M."/>
            <person name="Morel G."/>
            <person name="Richard G.-F."/>
            <person name="Riechen J."/>
            <person name="Sacerdot C."/>
            <person name="Sarkar A."/>
            <person name="Savel G."/>
            <person name="Schacherer J."/>
            <person name="Sherman D."/>
            <person name="Straub M.-L."/>
            <person name="Stein N."/>
            <person name="Thierry A."/>
            <person name="Trautwein-Schult A."/>
            <person name="Westhof E."/>
            <person name="Worch S."/>
            <person name="Dujon B."/>
            <person name="Souciet J.-L."/>
            <person name="Wincker P."/>
            <person name="Scholz U."/>
            <person name="Neuveglise N."/>
        </authorList>
    </citation>
    <scope>NUCLEOTIDE SEQUENCE</scope>
    <source>
        <strain evidence="10">LS3</strain>
    </source>
</reference>
<dbReference type="AlphaFoldDB" id="A0A060TD49"/>
<dbReference type="GO" id="GO:0008270">
    <property type="term" value="F:zinc ion binding"/>
    <property type="evidence" value="ECO:0007669"/>
    <property type="project" value="UniProtKB-KW"/>
</dbReference>
<accession>A0A060TD49</accession>
<feature type="compositionally biased region" description="Low complexity" evidence="8">
    <location>
        <begin position="95"/>
        <end position="130"/>
    </location>
</feature>
<feature type="region of interest" description="Disordered" evidence="8">
    <location>
        <begin position="1"/>
        <end position="176"/>
    </location>
</feature>
<feature type="domain" description="C2H2-type" evidence="9">
    <location>
        <begin position="291"/>
        <end position="318"/>
    </location>
</feature>
<evidence type="ECO:0000256" key="1">
    <source>
        <dbReference type="ARBA" id="ARBA00004123"/>
    </source>
</evidence>
<comment type="subcellular location">
    <subcellularLocation>
        <location evidence="1">Nucleus</location>
    </subcellularLocation>
</comment>
<name>A0A060TD49_BLAAD</name>
<keyword evidence="3" id="KW-0677">Repeat</keyword>
<evidence type="ECO:0000256" key="8">
    <source>
        <dbReference type="SAM" id="MobiDB-lite"/>
    </source>
</evidence>
<dbReference type="PANTHER" id="PTHR23235:SF120">
    <property type="entry name" value="KRUPPEL-LIKE FACTOR 15"/>
    <property type="match status" value="1"/>
</dbReference>
<dbReference type="FunFam" id="3.30.160.60:FF:000793">
    <property type="entry name" value="C2H2 finger domain protein FlbC"/>
    <property type="match status" value="1"/>
</dbReference>
<dbReference type="SMART" id="SM00355">
    <property type="entry name" value="ZnF_C2H2"/>
    <property type="match status" value="2"/>
</dbReference>
<keyword evidence="5" id="KW-0862">Zinc</keyword>
<keyword evidence="6" id="KW-0539">Nucleus</keyword>
<evidence type="ECO:0000256" key="3">
    <source>
        <dbReference type="ARBA" id="ARBA00022737"/>
    </source>
</evidence>
<evidence type="ECO:0000256" key="2">
    <source>
        <dbReference type="ARBA" id="ARBA00022723"/>
    </source>
</evidence>
<gene>
    <name evidence="10" type="ORF">GNLVRS02_ARAD1D45122g</name>
</gene>
<evidence type="ECO:0000313" key="10">
    <source>
        <dbReference type="EMBL" id="CDP38898.1"/>
    </source>
</evidence>
<evidence type="ECO:0000256" key="5">
    <source>
        <dbReference type="ARBA" id="ARBA00022833"/>
    </source>
</evidence>
<evidence type="ECO:0000256" key="4">
    <source>
        <dbReference type="ARBA" id="ARBA00022771"/>
    </source>
</evidence>
<dbReference type="GO" id="GO:0000978">
    <property type="term" value="F:RNA polymerase II cis-regulatory region sequence-specific DNA binding"/>
    <property type="evidence" value="ECO:0007669"/>
    <property type="project" value="TreeGrafter"/>
</dbReference>
<evidence type="ECO:0000259" key="9">
    <source>
        <dbReference type="PROSITE" id="PS50157"/>
    </source>
</evidence>
<feature type="compositionally biased region" description="Low complexity" evidence="8">
    <location>
        <begin position="250"/>
        <end position="259"/>
    </location>
</feature>
<dbReference type="EMBL" id="HG937694">
    <property type="protein sequence ID" value="CDP38898.1"/>
    <property type="molecule type" value="Genomic_DNA"/>
</dbReference>
<feature type="region of interest" description="Disordered" evidence="8">
    <location>
        <begin position="194"/>
        <end position="270"/>
    </location>
</feature>
<reference evidence="10" key="1">
    <citation type="submission" date="2014-02" db="EMBL/GenBank/DDBJ databases">
        <authorList>
            <person name="Genoscope - CEA"/>
        </authorList>
    </citation>
    <scope>NUCLEOTIDE SEQUENCE</scope>
    <source>
        <strain evidence="10">LS3</strain>
    </source>
</reference>
<dbReference type="SUPFAM" id="SSF57667">
    <property type="entry name" value="beta-beta-alpha zinc fingers"/>
    <property type="match status" value="1"/>
</dbReference>
<keyword evidence="4 7" id="KW-0863">Zinc-finger</keyword>
<sequence>MLALHDMPKLEDDDRKQIGQQYYKYEQPQIPTHLGQSIGQPTNPPQYYLPSELDRRPSYVQEGSNPSQAPHGHPVLQPHPQQAQHHQPPPPPQQLPQLSHQQQQQQQPQHQHQQQPQQLQQQQQQPQQQQTQSRSPSDSSAAGHAATSHHGSQSGPSGGPQPNQQAPGAPSSIPNISSVLPPYPLYQQAPVSASYTSDPSMASLSQMAPLPPPQMLVGVQGGQTGYPPPLHSGGHPGVYPGAPGQGHPGQPGAVGQMPPGSLPSAPPAGGPPSHLMTTFNSKLSLRSLKKHLCSVCGKRFTRPSSLQTHMYSHTGEKPFKCDFEGCGRHFSVVSNLRRHKKIHGIYQ</sequence>
<feature type="domain" description="C2H2-type" evidence="9">
    <location>
        <begin position="319"/>
        <end position="343"/>
    </location>
</feature>
<feature type="compositionally biased region" description="Polar residues" evidence="8">
    <location>
        <begin position="194"/>
        <end position="206"/>
    </location>
</feature>
<feature type="compositionally biased region" description="Low complexity" evidence="8">
    <location>
        <begin position="137"/>
        <end position="172"/>
    </location>
</feature>
<proteinExistence type="predicted"/>
<keyword evidence="2" id="KW-0479">Metal-binding</keyword>
<evidence type="ECO:0000256" key="6">
    <source>
        <dbReference type="ARBA" id="ARBA00023242"/>
    </source>
</evidence>
<dbReference type="PROSITE" id="PS50157">
    <property type="entry name" value="ZINC_FINGER_C2H2_2"/>
    <property type="match status" value="2"/>
</dbReference>
<protein>
    <submittedName>
        <fullName evidence="10">ARAD1D45122p</fullName>
    </submittedName>
</protein>
<dbReference type="InterPro" id="IPR013087">
    <property type="entry name" value="Znf_C2H2_type"/>
</dbReference>
<dbReference type="Gene3D" id="3.30.160.60">
    <property type="entry name" value="Classic Zinc Finger"/>
    <property type="match status" value="2"/>
</dbReference>
<dbReference type="GO" id="GO:0000981">
    <property type="term" value="F:DNA-binding transcription factor activity, RNA polymerase II-specific"/>
    <property type="evidence" value="ECO:0007669"/>
    <property type="project" value="TreeGrafter"/>
</dbReference>
<evidence type="ECO:0000256" key="7">
    <source>
        <dbReference type="PROSITE-ProRule" id="PRU00042"/>
    </source>
</evidence>
<dbReference type="FunFam" id="3.30.160.60:FF:001102">
    <property type="entry name" value="Transcription factor IIIA"/>
    <property type="match status" value="1"/>
</dbReference>
<dbReference type="Pfam" id="PF00096">
    <property type="entry name" value="zf-C2H2"/>
    <property type="match status" value="2"/>
</dbReference>
<feature type="compositionally biased region" description="Pro residues" evidence="8">
    <location>
        <begin position="260"/>
        <end position="270"/>
    </location>
</feature>
<organism evidence="10">
    <name type="scientific">Blastobotrys adeninivorans</name>
    <name type="common">Yeast</name>
    <name type="synonym">Arxula adeninivorans</name>
    <dbReference type="NCBI Taxonomy" id="409370"/>
    <lineage>
        <taxon>Eukaryota</taxon>
        <taxon>Fungi</taxon>
        <taxon>Dikarya</taxon>
        <taxon>Ascomycota</taxon>
        <taxon>Saccharomycotina</taxon>
        <taxon>Dipodascomycetes</taxon>
        <taxon>Dipodascales</taxon>
        <taxon>Trichomonascaceae</taxon>
        <taxon>Blastobotrys</taxon>
    </lineage>
</organism>
<dbReference type="InterPro" id="IPR036236">
    <property type="entry name" value="Znf_C2H2_sf"/>
</dbReference>
<dbReference type="PROSITE" id="PS00028">
    <property type="entry name" value="ZINC_FINGER_C2H2_1"/>
    <property type="match status" value="2"/>
</dbReference>
<dbReference type="GO" id="GO:0005634">
    <property type="term" value="C:nucleus"/>
    <property type="evidence" value="ECO:0007669"/>
    <property type="project" value="UniProtKB-SubCell"/>
</dbReference>
<feature type="compositionally biased region" description="Basic and acidic residues" evidence="8">
    <location>
        <begin position="1"/>
        <end position="17"/>
    </location>
</feature>